<proteinExistence type="inferred from homology"/>
<dbReference type="AlphaFoldDB" id="A0A8D0C3J7"/>
<organism evidence="4 5">
    <name type="scientific">Salvator merianae</name>
    <name type="common">Argentine black and white tegu</name>
    <name type="synonym">Tupinambis merianae</name>
    <dbReference type="NCBI Taxonomy" id="96440"/>
    <lineage>
        <taxon>Eukaryota</taxon>
        <taxon>Metazoa</taxon>
        <taxon>Chordata</taxon>
        <taxon>Craniata</taxon>
        <taxon>Vertebrata</taxon>
        <taxon>Euteleostomi</taxon>
        <taxon>Lepidosauria</taxon>
        <taxon>Squamata</taxon>
        <taxon>Bifurcata</taxon>
        <taxon>Unidentata</taxon>
        <taxon>Episquamata</taxon>
        <taxon>Laterata</taxon>
        <taxon>Teiioidea</taxon>
        <taxon>Teiidae</taxon>
        <taxon>Salvator</taxon>
    </lineage>
</organism>
<dbReference type="Pfam" id="PF00167">
    <property type="entry name" value="FGF"/>
    <property type="match status" value="1"/>
</dbReference>
<dbReference type="CDD" id="cd23321">
    <property type="entry name" value="beta-trefoil_FGF22"/>
    <property type="match status" value="1"/>
</dbReference>
<accession>A0A8D0C3J7</accession>
<dbReference type="FunFam" id="2.80.10.50:FF:000004">
    <property type="entry name" value="Fibroblast growth factor"/>
    <property type="match status" value="1"/>
</dbReference>
<comment type="similarity">
    <text evidence="1 3">Belongs to the heparin-binding growth factors family.</text>
</comment>
<sequence>MGNYKPRPHPTPGTASALQRLVGRQREAGASEIGVRECVCWCVFFLAQFLLPKSELSELLTQADVSRFCWSGRQPRSYHHLEGDVRWRQLYSSTHFFLSLDGSGKVQGTRRKDSIVEIRSVNVGIVAIRSVHSGFYLAMNRKGRVYGTKEYSPNCKFKERIEENGYNTYSSFHWHHKGRPMFISLNRKGIPQRGINTRRQRLSTHFLPLTVF</sequence>
<protein>
    <recommendedName>
        <fullName evidence="3">Fibroblast growth factor</fullName>
        <shortName evidence="3">FGF</shortName>
    </recommendedName>
</protein>
<dbReference type="SUPFAM" id="SSF50353">
    <property type="entry name" value="Cytokine"/>
    <property type="match status" value="1"/>
</dbReference>
<evidence type="ECO:0000256" key="1">
    <source>
        <dbReference type="ARBA" id="ARBA00007936"/>
    </source>
</evidence>
<dbReference type="Ensembl" id="ENSSMRT00000019821.1">
    <property type="protein sequence ID" value="ENSSMRP00000016942.1"/>
    <property type="gene ID" value="ENSSMRG00000013199.1"/>
</dbReference>
<name>A0A8D0C3J7_SALMN</name>
<dbReference type="PRINTS" id="PR00262">
    <property type="entry name" value="IL1HBGF"/>
</dbReference>
<evidence type="ECO:0000256" key="2">
    <source>
        <dbReference type="ARBA" id="ARBA00023030"/>
    </source>
</evidence>
<dbReference type="Gene3D" id="2.80.10.50">
    <property type="match status" value="1"/>
</dbReference>
<dbReference type="GO" id="GO:0008083">
    <property type="term" value="F:growth factor activity"/>
    <property type="evidence" value="ECO:0007669"/>
    <property type="project" value="UniProtKB-KW"/>
</dbReference>
<evidence type="ECO:0000313" key="4">
    <source>
        <dbReference type="Ensembl" id="ENSSMRP00000016942.1"/>
    </source>
</evidence>
<dbReference type="GeneTree" id="ENSGT00940000161721"/>
<reference evidence="4" key="2">
    <citation type="submission" date="2025-09" db="UniProtKB">
        <authorList>
            <consortium name="Ensembl"/>
        </authorList>
    </citation>
    <scope>IDENTIFICATION</scope>
</reference>
<dbReference type="InterPro" id="IPR008996">
    <property type="entry name" value="IL1/FGF"/>
</dbReference>
<keyword evidence="2" id="KW-0339">Growth factor</keyword>
<keyword evidence="5" id="KW-1185">Reference proteome</keyword>
<dbReference type="Proteomes" id="UP000694421">
    <property type="component" value="Unplaced"/>
</dbReference>
<evidence type="ECO:0000256" key="3">
    <source>
        <dbReference type="RuleBase" id="RU049442"/>
    </source>
</evidence>
<dbReference type="SMART" id="SM00442">
    <property type="entry name" value="FGF"/>
    <property type="match status" value="1"/>
</dbReference>
<reference evidence="4" key="1">
    <citation type="submission" date="2025-08" db="UniProtKB">
        <authorList>
            <consortium name="Ensembl"/>
        </authorList>
    </citation>
    <scope>IDENTIFICATION</scope>
</reference>
<dbReference type="PRINTS" id="PR00263">
    <property type="entry name" value="HBGFFGF"/>
</dbReference>
<dbReference type="InterPro" id="IPR002209">
    <property type="entry name" value="Fibroblast_GF_fam"/>
</dbReference>
<evidence type="ECO:0000313" key="5">
    <source>
        <dbReference type="Proteomes" id="UP000694421"/>
    </source>
</evidence>
<dbReference type="PANTHER" id="PTHR11486">
    <property type="entry name" value="FIBROBLAST GROWTH FACTOR"/>
    <property type="match status" value="1"/>
</dbReference>